<evidence type="ECO:0000259" key="3">
    <source>
        <dbReference type="PROSITE" id="PS50158"/>
    </source>
</evidence>
<dbReference type="GO" id="GO:0008270">
    <property type="term" value="F:zinc ion binding"/>
    <property type="evidence" value="ECO:0007669"/>
    <property type="project" value="UniProtKB-KW"/>
</dbReference>
<keyword evidence="1" id="KW-0863">Zinc-finger</keyword>
<dbReference type="Pfam" id="PF03732">
    <property type="entry name" value="Retrotrans_gag"/>
    <property type="match status" value="1"/>
</dbReference>
<dbReference type="Gramene" id="GBG87961">
    <property type="protein sequence ID" value="GBG87961"/>
    <property type="gene ID" value="CBR_g46328"/>
</dbReference>
<dbReference type="AlphaFoldDB" id="A0A388M0A3"/>
<feature type="region of interest" description="Disordered" evidence="2">
    <location>
        <begin position="209"/>
        <end position="248"/>
    </location>
</feature>
<organism evidence="4 5">
    <name type="scientific">Chara braunii</name>
    <name type="common">Braun's stonewort</name>
    <dbReference type="NCBI Taxonomy" id="69332"/>
    <lineage>
        <taxon>Eukaryota</taxon>
        <taxon>Viridiplantae</taxon>
        <taxon>Streptophyta</taxon>
        <taxon>Charophyceae</taxon>
        <taxon>Charales</taxon>
        <taxon>Characeae</taxon>
        <taxon>Chara</taxon>
    </lineage>
</organism>
<evidence type="ECO:0000256" key="2">
    <source>
        <dbReference type="SAM" id="MobiDB-lite"/>
    </source>
</evidence>
<comment type="caution">
    <text evidence="4">The sequence shown here is derived from an EMBL/GenBank/DDBJ whole genome shotgun (WGS) entry which is preliminary data.</text>
</comment>
<keyword evidence="1" id="KW-0862">Zinc</keyword>
<dbReference type="InterPro" id="IPR005162">
    <property type="entry name" value="Retrotrans_gag_dom"/>
</dbReference>
<dbReference type="EMBL" id="BFEA01000642">
    <property type="protein sequence ID" value="GBG87961.1"/>
    <property type="molecule type" value="Genomic_DNA"/>
</dbReference>
<feature type="region of interest" description="Disordered" evidence="2">
    <location>
        <begin position="779"/>
        <end position="889"/>
    </location>
</feature>
<evidence type="ECO:0000313" key="5">
    <source>
        <dbReference type="Proteomes" id="UP000265515"/>
    </source>
</evidence>
<feature type="domain" description="CCHC-type" evidence="3">
    <location>
        <begin position="305"/>
        <end position="321"/>
    </location>
</feature>
<evidence type="ECO:0000313" key="4">
    <source>
        <dbReference type="EMBL" id="GBG87961.1"/>
    </source>
</evidence>
<keyword evidence="1" id="KW-0479">Metal-binding</keyword>
<sequence>MVDPGIGGGNDGDNHAGMADHPLYCVPPPSEVPIFFEDDTDPLTWLAALKAQGRSDQLLRERIPGRLAETAFEWYGHNPFTNWAAFQRKFLDTFDHIAPGQCLRLVKEYTQQPWETLARYVERFTYLAEPSGVDEKMVRTDFVRGLSDSRLRKKIRKKCNPIEHTLTELIQFAIKYGKENYDVGLDSEFDEDDPSGVRRNSYSATTRMFEDGFGLGPAKKGSDRKASSSAPTSRRSGQAQGGRAEEEASMKGVAAQLVTVVAPLTELVQSLQRQHIAAAQWQQAAMAAGAPMTRPVVVGAVPPLRCYNCNQPGHLAKDCPKPRTQSGPAGPIGPSQIPLAAPTAAGQGRVATVMDTGAMEMVTPAATEIGPNEYMAAAMFEQGTIGVIRHVQRITEESELGPWRPRFEDLAAPSPGCKDGHIDVFDALKALDLRIPIPIPYLLTISEAANEKLIERYLKNRCRFEESRKGKKPVLRDLPTNEESQPFTSKVHETDRIGMIQTVDSASEKPEEHELLKHFQPPISDALLRNRFNDDRQLRFDIQQVNMSAPSVADLAVYSLIAQRVTYAGVYVDISPVHGEESTRVFTEFRAIQVATNFVHNIATFTGDLTVLPGHDREPAYRFLCDYALQLPYPMRNFPDYLVELTDVEQLPPADEDVWELHRPLYSSVVLGMFTFFVEQEVHNVGELLYVYYVIAKLKPEQKEGTVAFYPFGRIGMNCPGLLQLIHIELLSIAQGIAAKEEDLQLRLRTASAPCRSYNAAVIPDYLAREGESVVDFGHEDKLRRPPSSYPKSAALKAPRKRTVLKRRRSPLPEAQASRVGGRSSSLRRCAKSIRFAREEPHSSSGPDWGRTAPPKNRGDPQAIGSRYLSDPSSPISIAMQPGHQAQGGDWDEFHIPHPDPPSLQDCSDFASPPGIPRSLTLAVPPSRTVHQTDVNHMVELATIRLEAIEGAPRPDPAWGAFLQRPFDGCIAERLVGTLIYETGGRPNIMYHILVFAAVKRERRPYTETHLVLTGPINRPLRRRIIRAIADLAPRVLSHVPGAFLYPSFVQHHFNEVEVPANLATLASFLPPFPPSLNPEIDYFL</sequence>
<feature type="compositionally biased region" description="Polar residues" evidence="2">
    <location>
        <begin position="227"/>
        <end position="238"/>
    </location>
</feature>
<feature type="compositionally biased region" description="Low complexity" evidence="2">
    <location>
        <begin position="818"/>
        <end position="828"/>
    </location>
</feature>
<dbReference type="InterPro" id="IPR001878">
    <property type="entry name" value="Znf_CCHC"/>
</dbReference>
<dbReference type="Proteomes" id="UP000265515">
    <property type="component" value="Unassembled WGS sequence"/>
</dbReference>
<dbReference type="SMART" id="SM00343">
    <property type="entry name" value="ZnF_C2HC"/>
    <property type="match status" value="1"/>
</dbReference>
<protein>
    <recommendedName>
        <fullName evidence="3">CCHC-type domain-containing protein</fullName>
    </recommendedName>
</protein>
<gene>
    <name evidence="4" type="ORF">CBR_g46328</name>
</gene>
<dbReference type="OrthoDB" id="3341596at2759"/>
<dbReference type="GO" id="GO:0003676">
    <property type="term" value="F:nucleic acid binding"/>
    <property type="evidence" value="ECO:0007669"/>
    <property type="project" value="InterPro"/>
</dbReference>
<accession>A0A388M0A3</accession>
<name>A0A388M0A3_CHABU</name>
<feature type="compositionally biased region" description="Basic residues" evidence="2">
    <location>
        <begin position="798"/>
        <end position="810"/>
    </location>
</feature>
<keyword evidence="5" id="KW-1185">Reference proteome</keyword>
<dbReference type="Pfam" id="PF00098">
    <property type="entry name" value="zf-CCHC"/>
    <property type="match status" value="1"/>
</dbReference>
<dbReference type="InterPro" id="IPR036875">
    <property type="entry name" value="Znf_CCHC_sf"/>
</dbReference>
<reference evidence="4 5" key="1">
    <citation type="journal article" date="2018" name="Cell">
        <title>The Chara Genome: Secondary Complexity and Implications for Plant Terrestrialization.</title>
        <authorList>
            <person name="Nishiyama T."/>
            <person name="Sakayama H."/>
            <person name="Vries J.D."/>
            <person name="Buschmann H."/>
            <person name="Saint-Marcoux D."/>
            <person name="Ullrich K.K."/>
            <person name="Haas F.B."/>
            <person name="Vanderstraeten L."/>
            <person name="Becker D."/>
            <person name="Lang D."/>
            <person name="Vosolsobe S."/>
            <person name="Rombauts S."/>
            <person name="Wilhelmsson P.K.I."/>
            <person name="Janitza P."/>
            <person name="Kern R."/>
            <person name="Heyl A."/>
            <person name="Rumpler F."/>
            <person name="Villalobos L.I.A.C."/>
            <person name="Clay J.M."/>
            <person name="Skokan R."/>
            <person name="Toyoda A."/>
            <person name="Suzuki Y."/>
            <person name="Kagoshima H."/>
            <person name="Schijlen E."/>
            <person name="Tajeshwar N."/>
            <person name="Catarino B."/>
            <person name="Hetherington A.J."/>
            <person name="Saltykova A."/>
            <person name="Bonnot C."/>
            <person name="Breuninger H."/>
            <person name="Symeonidi A."/>
            <person name="Radhakrishnan G.V."/>
            <person name="Van Nieuwerburgh F."/>
            <person name="Deforce D."/>
            <person name="Chang C."/>
            <person name="Karol K.G."/>
            <person name="Hedrich R."/>
            <person name="Ulvskov P."/>
            <person name="Glockner G."/>
            <person name="Delwiche C.F."/>
            <person name="Petrasek J."/>
            <person name="Van de Peer Y."/>
            <person name="Friml J."/>
            <person name="Beilby M."/>
            <person name="Dolan L."/>
            <person name="Kohara Y."/>
            <person name="Sugano S."/>
            <person name="Fujiyama A."/>
            <person name="Delaux P.-M."/>
            <person name="Quint M."/>
            <person name="TheiBen G."/>
            <person name="Hagemann M."/>
            <person name="Harholt J."/>
            <person name="Dunand C."/>
            <person name="Zachgo S."/>
            <person name="Langdale J."/>
            <person name="Maumus F."/>
            <person name="Straeten D.V.D."/>
            <person name="Gould S.B."/>
            <person name="Rensing S.A."/>
        </authorList>
    </citation>
    <scope>NUCLEOTIDE SEQUENCE [LARGE SCALE GENOMIC DNA]</scope>
    <source>
        <strain evidence="4 5">S276</strain>
    </source>
</reference>
<feature type="region of interest" description="Disordered" evidence="2">
    <location>
        <begin position="319"/>
        <end position="340"/>
    </location>
</feature>
<dbReference type="Gene3D" id="4.10.60.10">
    <property type="entry name" value="Zinc finger, CCHC-type"/>
    <property type="match status" value="1"/>
</dbReference>
<proteinExistence type="predicted"/>
<dbReference type="PROSITE" id="PS50158">
    <property type="entry name" value="ZF_CCHC"/>
    <property type="match status" value="1"/>
</dbReference>
<evidence type="ECO:0000256" key="1">
    <source>
        <dbReference type="PROSITE-ProRule" id="PRU00047"/>
    </source>
</evidence>
<dbReference type="SUPFAM" id="SSF57756">
    <property type="entry name" value="Retrovirus zinc finger-like domains"/>
    <property type="match status" value="1"/>
</dbReference>